<evidence type="ECO:0000256" key="1">
    <source>
        <dbReference type="SAM" id="MobiDB-lite"/>
    </source>
</evidence>
<protein>
    <submittedName>
        <fullName evidence="2">Uncharacterized protein</fullName>
    </submittedName>
</protein>
<proteinExistence type="predicted"/>
<reference evidence="2 3" key="1">
    <citation type="submission" date="2021-01" db="EMBL/GenBank/DDBJ databases">
        <title>Whole genome shotgun sequence of Planotetraspora mira NBRC 15435.</title>
        <authorList>
            <person name="Komaki H."/>
            <person name="Tamura T."/>
        </authorList>
    </citation>
    <scope>NUCLEOTIDE SEQUENCE [LARGE SCALE GENOMIC DNA]</scope>
    <source>
        <strain evidence="2 3">NBRC 15435</strain>
    </source>
</reference>
<evidence type="ECO:0000313" key="3">
    <source>
        <dbReference type="Proteomes" id="UP000650628"/>
    </source>
</evidence>
<gene>
    <name evidence="2" type="ORF">Pmi06nite_73050</name>
</gene>
<accession>A0A8J3TVE5</accession>
<sequence length="64" mass="6806">MSEKETPTRGPDEERTLSEPPVSPLATEVRALIMRSATPAIANHNILGKRARGAGQGGPMARLL</sequence>
<name>A0A8J3TVE5_9ACTN</name>
<feature type="region of interest" description="Disordered" evidence="1">
    <location>
        <begin position="1"/>
        <end position="24"/>
    </location>
</feature>
<dbReference type="Proteomes" id="UP000650628">
    <property type="component" value="Unassembled WGS sequence"/>
</dbReference>
<keyword evidence="3" id="KW-1185">Reference proteome</keyword>
<dbReference type="AlphaFoldDB" id="A0A8J3TVE5"/>
<feature type="compositionally biased region" description="Basic and acidic residues" evidence="1">
    <location>
        <begin position="1"/>
        <end position="17"/>
    </location>
</feature>
<comment type="caution">
    <text evidence="2">The sequence shown here is derived from an EMBL/GenBank/DDBJ whole genome shotgun (WGS) entry which is preliminary data.</text>
</comment>
<evidence type="ECO:0000313" key="2">
    <source>
        <dbReference type="EMBL" id="GII33863.1"/>
    </source>
</evidence>
<organism evidence="2 3">
    <name type="scientific">Planotetraspora mira</name>
    <dbReference type="NCBI Taxonomy" id="58121"/>
    <lineage>
        <taxon>Bacteria</taxon>
        <taxon>Bacillati</taxon>
        <taxon>Actinomycetota</taxon>
        <taxon>Actinomycetes</taxon>
        <taxon>Streptosporangiales</taxon>
        <taxon>Streptosporangiaceae</taxon>
        <taxon>Planotetraspora</taxon>
    </lineage>
</organism>
<dbReference type="RefSeq" id="WP_203957679.1">
    <property type="nucleotide sequence ID" value="NZ_BOOO01000042.1"/>
</dbReference>
<dbReference type="EMBL" id="BOOO01000042">
    <property type="protein sequence ID" value="GII33863.1"/>
    <property type="molecule type" value="Genomic_DNA"/>
</dbReference>